<feature type="domain" description="LysM" evidence="3">
    <location>
        <begin position="2"/>
        <end position="46"/>
    </location>
</feature>
<dbReference type="GO" id="GO:0008061">
    <property type="term" value="F:chitin binding"/>
    <property type="evidence" value="ECO:0007669"/>
    <property type="project" value="InterPro"/>
</dbReference>
<dbReference type="PROSITE" id="PS51782">
    <property type="entry name" value="LYSM"/>
    <property type="match status" value="3"/>
</dbReference>
<dbReference type="GO" id="GO:0070492">
    <property type="term" value="F:oligosaccharide binding"/>
    <property type="evidence" value="ECO:0007669"/>
    <property type="project" value="TreeGrafter"/>
</dbReference>
<dbReference type="RefSeq" id="WP_133338954.1">
    <property type="nucleotide sequence ID" value="NZ_SMYO01000017.1"/>
</dbReference>
<dbReference type="SMART" id="SM00257">
    <property type="entry name" value="LysM"/>
    <property type="match status" value="3"/>
</dbReference>
<dbReference type="CDD" id="cd00118">
    <property type="entry name" value="LysM"/>
    <property type="match status" value="3"/>
</dbReference>
<gene>
    <name evidence="5" type="ORF">E2K98_24760</name>
</gene>
<dbReference type="InterPro" id="IPR029070">
    <property type="entry name" value="Chitinase_insertion_sf"/>
</dbReference>
<dbReference type="PANTHER" id="PTHR46066">
    <property type="entry name" value="CHITINASE DOMAIN-CONTAINING PROTEIN 1 FAMILY MEMBER"/>
    <property type="match status" value="1"/>
</dbReference>
<dbReference type="PANTHER" id="PTHR46066:SF2">
    <property type="entry name" value="CHITINASE DOMAIN-CONTAINING PROTEIN 1"/>
    <property type="match status" value="1"/>
</dbReference>
<dbReference type="InterPro" id="IPR017853">
    <property type="entry name" value="GH"/>
</dbReference>
<evidence type="ECO:0000256" key="1">
    <source>
        <dbReference type="ARBA" id="ARBA00022801"/>
    </source>
</evidence>
<keyword evidence="1" id="KW-0378">Hydrolase</keyword>
<feature type="domain" description="GH18" evidence="4">
    <location>
        <begin position="149"/>
        <end position="469"/>
    </location>
</feature>
<feature type="domain" description="LysM" evidence="3">
    <location>
        <begin position="98"/>
        <end position="142"/>
    </location>
</feature>
<dbReference type="GO" id="GO:0012505">
    <property type="term" value="C:endomembrane system"/>
    <property type="evidence" value="ECO:0007669"/>
    <property type="project" value="TreeGrafter"/>
</dbReference>
<dbReference type="SUPFAM" id="SSF54106">
    <property type="entry name" value="LysM domain"/>
    <property type="match status" value="3"/>
</dbReference>
<dbReference type="InterPro" id="IPR001223">
    <property type="entry name" value="Glyco_hydro18_cat"/>
</dbReference>
<dbReference type="AlphaFoldDB" id="A0A4R5VJS3"/>
<evidence type="ECO:0000313" key="5">
    <source>
        <dbReference type="EMBL" id="TDK58131.1"/>
    </source>
</evidence>
<dbReference type="SUPFAM" id="SSF51445">
    <property type="entry name" value="(Trans)glycosidases"/>
    <property type="match status" value="1"/>
</dbReference>
<dbReference type="Pfam" id="PF00704">
    <property type="entry name" value="Glyco_hydro_18"/>
    <property type="match status" value="1"/>
</dbReference>
<dbReference type="GO" id="GO:0005975">
    <property type="term" value="P:carbohydrate metabolic process"/>
    <property type="evidence" value="ECO:0007669"/>
    <property type="project" value="InterPro"/>
</dbReference>
<dbReference type="InterPro" id="IPR041704">
    <property type="entry name" value="CFLE_GH18"/>
</dbReference>
<dbReference type="Gene3D" id="3.10.50.10">
    <property type="match status" value="1"/>
</dbReference>
<dbReference type="PROSITE" id="PS51910">
    <property type="entry name" value="GH18_2"/>
    <property type="match status" value="1"/>
</dbReference>
<dbReference type="EMBL" id="SMYO01000017">
    <property type="protein sequence ID" value="TDK58131.1"/>
    <property type="molecule type" value="Genomic_DNA"/>
</dbReference>
<sequence>MQIHVVQKGETLWAISQRYGITINQIVSANQLENPNQLVVGLALVIPTTYRTHTVRSGETLWMIAQKYGTSIQAIVQANQISNPSNINPGMILIIPARTHIIQPGETLWQIAQRYGTTVQELIRINQIQNPNMIYPGMSLGIPFTKPVIDVNAYTIDTGERGGTLVREVGRYLTYSSLFAYSMTASGGITPIDDTAFIQASIGERVSPMMCVTNFTYKDPGSRLAHTILSSPAIQDQLITNILNTIKAKGYRGLNVDFENVYPQDRDLYNQFLQKAVDRLHPEGYFVSTALAPKVSAEQKGLLYEAHDYPAHGRIVDFVVLMTYEWGYRLGPPQAISPLNQIRRVLDYAVSVIPRNKIFMGFQIYARDWLLPHVQGQEAETFSQQDAIRRAIQYNVDILYDPIAQSPYFRYTDGQGRNHEVWFEDARSAQAKFDTAKDYGLRGISYWTLGYPYPQNWLLLEDNFFIRKV</sequence>
<feature type="domain" description="LysM" evidence="3">
    <location>
        <begin position="51"/>
        <end position="95"/>
    </location>
</feature>
<dbReference type="CDD" id="cd02874">
    <property type="entry name" value="GH18_CFLE_spore_hydrolase"/>
    <property type="match status" value="1"/>
</dbReference>
<dbReference type="Gene3D" id="3.20.20.80">
    <property type="entry name" value="Glycosidases"/>
    <property type="match status" value="1"/>
</dbReference>
<dbReference type="GO" id="GO:0016798">
    <property type="term" value="F:hydrolase activity, acting on glycosyl bonds"/>
    <property type="evidence" value="ECO:0007669"/>
    <property type="project" value="UniProtKB-KW"/>
</dbReference>
<accession>A0A4R5VJS3</accession>
<proteinExistence type="predicted"/>
<reference evidence="5 6" key="1">
    <citation type="submission" date="2019-03" db="EMBL/GenBank/DDBJ databases">
        <title>Bacillus niacini sp. nov. a Nicotinate-Metabolizing Mesophile Isolated from Soil.</title>
        <authorList>
            <person name="Zhang G."/>
        </authorList>
    </citation>
    <scope>NUCLEOTIDE SEQUENCE [LARGE SCALE GENOMIC DNA]</scope>
    <source>
        <strain evidence="5 6">WN066</strain>
    </source>
</reference>
<evidence type="ECO:0000313" key="6">
    <source>
        <dbReference type="Proteomes" id="UP000295132"/>
    </source>
</evidence>
<organism evidence="5 6">
    <name type="scientific">Bacillus salipaludis</name>
    <dbReference type="NCBI Taxonomy" id="2547811"/>
    <lineage>
        <taxon>Bacteria</taxon>
        <taxon>Bacillati</taxon>
        <taxon>Bacillota</taxon>
        <taxon>Bacilli</taxon>
        <taxon>Bacillales</taxon>
        <taxon>Bacillaceae</taxon>
        <taxon>Bacillus</taxon>
    </lineage>
</organism>
<dbReference type="InterPro" id="IPR036779">
    <property type="entry name" value="LysM_dom_sf"/>
</dbReference>
<comment type="caution">
    <text evidence="5">The sequence shown here is derived from an EMBL/GenBank/DDBJ whole genome shotgun (WGS) entry which is preliminary data.</text>
</comment>
<name>A0A4R5VJS3_9BACI</name>
<keyword evidence="2" id="KW-0326">Glycosidase</keyword>
<evidence type="ECO:0000259" key="3">
    <source>
        <dbReference type="PROSITE" id="PS51782"/>
    </source>
</evidence>
<evidence type="ECO:0000259" key="4">
    <source>
        <dbReference type="PROSITE" id="PS51910"/>
    </source>
</evidence>
<evidence type="ECO:0000256" key="2">
    <source>
        <dbReference type="ARBA" id="ARBA00023295"/>
    </source>
</evidence>
<dbReference type="SMART" id="SM00636">
    <property type="entry name" value="Glyco_18"/>
    <property type="match status" value="1"/>
</dbReference>
<dbReference type="InterPro" id="IPR011583">
    <property type="entry name" value="Chitinase_II/V-like_cat"/>
</dbReference>
<dbReference type="Gene3D" id="3.10.350.10">
    <property type="entry name" value="LysM domain"/>
    <property type="match status" value="3"/>
</dbReference>
<dbReference type="Proteomes" id="UP000295132">
    <property type="component" value="Unassembled WGS sequence"/>
</dbReference>
<dbReference type="InterPro" id="IPR018392">
    <property type="entry name" value="LysM"/>
</dbReference>
<protein>
    <submittedName>
        <fullName evidence="5">LysM peptidoglycan-binding domain-containing protein</fullName>
    </submittedName>
</protein>
<dbReference type="Pfam" id="PF01476">
    <property type="entry name" value="LysM"/>
    <property type="match status" value="3"/>
</dbReference>